<dbReference type="Proteomes" id="UP000187209">
    <property type="component" value="Unassembled WGS sequence"/>
</dbReference>
<dbReference type="PROSITE" id="PS50812">
    <property type="entry name" value="PWWP"/>
    <property type="match status" value="1"/>
</dbReference>
<evidence type="ECO:0000313" key="2">
    <source>
        <dbReference type="EMBL" id="OMJ78734.1"/>
    </source>
</evidence>
<proteinExistence type="predicted"/>
<dbReference type="EMBL" id="MPUH01000506">
    <property type="protein sequence ID" value="OMJ78734.1"/>
    <property type="molecule type" value="Genomic_DNA"/>
</dbReference>
<protein>
    <recommendedName>
        <fullName evidence="1">PWWP domain-containing protein</fullName>
    </recommendedName>
</protein>
<comment type="caution">
    <text evidence="2">The sequence shown here is derived from an EMBL/GenBank/DDBJ whole genome shotgun (WGS) entry which is preliminary data.</text>
</comment>
<sequence>MDIEFQEQELVWAKMKSYPWWPGILTNTNIGRGGEIEYRIDFIGENTHIWTTLPSIKKYIYGQNEFTKPNNKKLQKCIEIAEKIHSGELPRNDLISINNRFFPAQAPVEMPQKRSRQAKKTKLSTIEKKVEDTIKNIHYLKEESDIAAALIKVEKMQKKISSFVNFNASFPSISKDDLILVFEEFVNYEPDADILKYSFVLKSLKHFREQFITSNDPDLASLAKLANKLYLHWRNAAYEEYLEDITEKIMDKSRADD</sequence>
<dbReference type="InterPro" id="IPR000313">
    <property type="entry name" value="PWWP_dom"/>
</dbReference>
<dbReference type="Pfam" id="PF00855">
    <property type="entry name" value="PWWP"/>
    <property type="match status" value="1"/>
</dbReference>
<accession>A0A1R2BPS1</accession>
<dbReference type="AlphaFoldDB" id="A0A1R2BPS1"/>
<feature type="domain" description="PWWP" evidence="1">
    <location>
        <begin position="7"/>
        <end position="62"/>
    </location>
</feature>
<organism evidence="2 3">
    <name type="scientific">Stentor coeruleus</name>
    <dbReference type="NCBI Taxonomy" id="5963"/>
    <lineage>
        <taxon>Eukaryota</taxon>
        <taxon>Sar</taxon>
        <taxon>Alveolata</taxon>
        <taxon>Ciliophora</taxon>
        <taxon>Postciliodesmatophora</taxon>
        <taxon>Heterotrichea</taxon>
        <taxon>Heterotrichida</taxon>
        <taxon>Stentoridae</taxon>
        <taxon>Stentor</taxon>
    </lineage>
</organism>
<dbReference type="Gene3D" id="2.30.30.140">
    <property type="match status" value="1"/>
</dbReference>
<dbReference type="OrthoDB" id="62853at2759"/>
<name>A0A1R2BPS1_9CILI</name>
<gene>
    <name evidence="2" type="ORF">SteCoe_21376</name>
</gene>
<reference evidence="2 3" key="1">
    <citation type="submission" date="2016-11" db="EMBL/GenBank/DDBJ databases">
        <title>The macronuclear genome of Stentor coeruleus: a giant cell with tiny introns.</title>
        <authorList>
            <person name="Slabodnick M."/>
            <person name="Ruby J.G."/>
            <person name="Reiff S.B."/>
            <person name="Swart E.C."/>
            <person name="Gosai S."/>
            <person name="Prabakaran S."/>
            <person name="Witkowska E."/>
            <person name="Larue G.E."/>
            <person name="Fisher S."/>
            <person name="Freeman R.M."/>
            <person name="Gunawardena J."/>
            <person name="Chu W."/>
            <person name="Stover N.A."/>
            <person name="Gregory B.D."/>
            <person name="Nowacki M."/>
            <person name="Derisi J."/>
            <person name="Roy S.W."/>
            <person name="Marshall W.F."/>
            <person name="Sood P."/>
        </authorList>
    </citation>
    <scope>NUCLEOTIDE SEQUENCE [LARGE SCALE GENOMIC DNA]</scope>
    <source>
        <strain evidence="2">WM001</strain>
    </source>
</reference>
<keyword evidence="3" id="KW-1185">Reference proteome</keyword>
<dbReference type="CDD" id="cd05162">
    <property type="entry name" value="PWWP"/>
    <property type="match status" value="1"/>
</dbReference>
<evidence type="ECO:0000259" key="1">
    <source>
        <dbReference type="PROSITE" id="PS50812"/>
    </source>
</evidence>
<evidence type="ECO:0000313" key="3">
    <source>
        <dbReference type="Proteomes" id="UP000187209"/>
    </source>
</evidence>
<dbReference type="SUPFAM" id="SSF63748">
    <property type="entry name" value="Tudor/PWWP/MBT"/>
    <property type="match status" value="1"/>
</dbReference>
<dbReference type="SMART" id="SM00293">
    <property type="entry name" value="PWWP"/>
    <property type="match status" value="1"/>
</dbReference>